<dbReference type="Proteomes" id="UP000271925">
    <property type="component" value="Unassembled WGS sequence"/>
</dbReference>
<reference evidence="2 3" key="1">
    <citation type="submission" date="2018-11" db="EMBL/GenBank/DDBJ databases">
        <authorList>
            <person name="Zhou Z."/>
            <person name="Wang G."/>
        </authorList>
    </citation>
    <scope>NUCLEOTIDE SEQUENCE [LARGE SCALE GENOMIC DNA]</scope>
    <source>
        <strain evidence="2 3">KCTC52004</strain>
    </source>
</reference>
<dbReference type="GO" id="GO:0006313">
    <property type="term" value="P:DNA transposition"/>
    <property type="evidence" value="ECO:0007669"/>
    <property type="project" value="InterPro"/>
</dbReference>
<evidence type="ECO:0000313" key="2">
    <source>
        <dbReference type="EMBL" id="RRA99785.1"/>
    </source>
</evidence>
<dbReference type="SMART" id="SM01321">
    <property type="entry name" value="Y1_Tnp"/>
    <property type="match status" value="1"/>
</dbReference>
<dbReference type="PANTHER" id="PTHR36966:SF1">
    <property type="entry name" value="REP-ASSOCIATED TYROSINE TRANSPOSASE"/>
    <property type="match status" value="1"/>
</dbReference>
<dbReference type="InterPro" id="IPR002686">
    <property type="entry name" value="Transposase_17"/>
</dbReference>
<dbReference type="GO" id="GO:0043565">
    <property type="term" value="F:sequence-specific DNA binding"/>
    <property type="evidence" value="ECO:0007669"/>
    <property type="project" value="TreeGrafter"/>
</dbReference>
<dbReference type="OrthoDB" id="9794403at2"/>
<dbReference type="AlphaFoldDB" id="A0A3P1BFZ2"/>
<sequence length="213" mass="24721">MLRLRNMNDLYKHKYRIPSARLQSWDYGTNGAYFVTICTHEKHHAFGEIREGEMHRNAAGKIAAEIWQLLPTQFPFVILDAFVIMPNHMHGLLYIDKPGPGSRDAINRVSTPADTNQDPGGIAGNKNPMLHDNLSRIIRWYKGRTTFEIRKFGKDADHQGRDAINRVSTVEMAHFAWQARFHDHIVRTSDTFLRIQAYVLNNPLLWEADKFYF</sequence>
<protein>
    <submittedName>
        <fullName evidence="2">Transposase</fullName>
    </submittedName>
</protein>
<proteinExistence type="predicted"/>
<name>A0A3P1BFZ2_9BACT</name>
<dbReference type="EMBL" id="RQJO01000011">
    <property type="protein sequence ID" value="RRA99785.1"/>
    <property type="molecule type" value="Genomic_DNA"/>
</dbReference>
<dbReference type="GO" id="GO:0004803">
    <property type="term" value="F:transposase activity"/>
    <property type="evidence" value="ECO:0007669"/>
    <property type="project" value="InterPro"/>
</dbReference>
<keyword evidence="3" id="KW-1185">Reference proteome</keyword>
<dbReference type="InterPro" id="IPR052715">
    <property type="entry name" value="RAYT_transposase"/>
</dbReference>
<dbReference type="InterPro" id="IPR036515">
    <property type="entry name" value="Transposase_17_sf"/>
</dbReference>
<organism evidence="2 3">
    <name type="scientific">Larkinella rosea</name>
    <dbReference type="NCBI Taxonomy" id="2025312"/>
    <lineage>
        <taxon>Bacteria</taxon>
        <taxon>Pseudomonadati</taxon>
        <taxon>Bacteroidota</taxon>
        <taxon>Cytophagia</taxon>
        <taxon>Cytophagales</taxon>
        <taxon>Spirosomataceae</taxon>
        <taxon>Larkinella</taxon>
    </lineage>
</organism>
<evidence type="ECO:0000259" key="1">
    <source>
        <dbReference type="SMART" id="SM01321"/>
    </source>
</evidence>
<dbReference type="Gene3D" id="3.30.70.1290">
    <property type="entry name" value="Transposase IS200-like"/>
    <property type="match status" value="1"/>
</dbReference>
<dbReference type="RefSeq" id="WP_124877817.1">
    <property type="nucleotide sequence ID" value="NZ_RQJO01000011.1"/>
</dbReference>
<accession>A0A3P1BFZ2</accession>
<dbReference type="SUPFAM" id="SSF143422">
    <property type="entry name" value="Transposase IS200-like"/>
    <property type="match status" value="1"/>
</dbReference>
<evidence type="ECO:0000313" key="3">
    <source>
        <dbReference type="Proteomes" id="UP000271925"/>
    </source>
</evidence>
<feature type="domain" description="Transposase IS200-like" evidence="1">
    <location>
        <begin position="28"/>
        <end position="202"/>
    </location>
</feature>
<dbReference type="PANTHER" id="PTHR36966">
    <property type="entry name" value="REP-ASSOCIATED TYROSINE TRANSPOSASE"/>
    <property type="match status" value="1"/>
</dbReference>
<gene>
    <name evidence="2" type="ORF">EHT25_24440</name>
</gene>
<comment type="caution">
    <text evidence="2">The sequence shown here is derived from an EMBL/GenBank/DDBJ whole genome shotgun (WGS) entry which is preliminary data.</text>
</comment>